<feature type="region of interest" description="Disordered" evidence="1">
    <location>
        <begin position="44"/>
        <end position="66"/>
    </location>
</feature>
<sequence length="346" mass="36426">MNTEALILFLILLLGLVLCSFLGGNCGTEGFNGGIADRAKNRLNENSSQNGNINQNTNGSSTSSNVNFDNYNHYQGSSTELANGTTYYGENGGSVIVNTNSDGSQSLQVVIAGGQTPMTFSSQQSSTTEGYTTYSGVNGTATIFYGPNGGRATVVNGNNGQQAIRVQTSNGTYIFTQSGTYYNPNEISNTQYYGSTGSQIQQYNGAYGGSATQYYGPHGGSAGAVTGPNGNSAYYAQGPNGNTVAGTRSNNNQNYYDTLPPGIPARQIPNGQEDLYILKSQVVPPVCPACPVQTASCPREEPCPPCEPCGRCPEPAFECKKVPNYNAINNNYLPAPVLADFSSFGM</sequence>
<evidence type="ECO:0000256" key="1">
    <source>
        <dbReference type="SAM" id="MobiDB-lite"/>
    </source>
</evidence>
<protein>
    <submittedName>
        <fullName evidence="2">Uncharacterized protein</fullName>
    </submittedName>
</protein>
<dbReference type="AlphaFoldDB" id="A0A6C0ARC2"/>
<dbReference type="EMBL" id="MN740762">
    <property type="protein sequence ID" value="QHS81960.1"/>
    <property type="molecule type" value="Genomic_DNA"/>
</dbReference>
<name>A0A6C0ARC2_9ZZZZ</name>
<organism evidence="2">
    <name type="scientific">viral metagenome</name>
    <dbReference type="NCBI Taxonomy" id="1070528"/>
    <lineage>
        <taxon>unclassified sequences</taxon>
        <taxon>metagenomes</taxon>
        <taxon>organismal metagenomes</taxon>
    </lineage>
</organism>
<accession>A0A6C0ARC2</accession>
<reference evidence="2" key="1">
    <citation type="journal article" date="2020" name="Nature">
        <title>Giant virus diversity and host interactions through global metagenomics.</title>
        <authorList>
            <person name="Schulz F."/>
            <person name="Roux S."/>
            <person name="Paez-Espino D."/>
            <person name="Jungbluth S."/>
            <person name="Walsh D.A."/>
            <person name="Denef V.J."/>
            <person name="McMahon K.D."/>
            <person name="Konstantinidis K.T."/>
            <person name="Eloe-Fadrosh E.A."/>
            <person name="Kyrpides N.C."/>
            <person name="Woyke T."/>
        </authorList>
    </citation>
    <scope>NUCLEOTIDE SEQUENCE</scope>
    <source>
        <strain evidence="2">GVMAG-S-1101165-79</strain>
    </source>
</reference>
<proteinExistence type="predicted"/>
<evidence type="ECO:0000313" key="2">
    <source>
        <dbReference type="EMBL" id="QHS81960.1"/>
    </source>
</evidence>